<name>A0AAV6GA35_9TELE</name>
<comment type="similarity">
    <text evidence="21">Belongs to the NOD1-NOD2 family.</text>
</comment>
<dbReference type="SUPFAM" id="SSF52047">
    <property type="entry name" value="RNI-like"/>
    <property type="match status" value="2"/>
</dbReference>
<evidence type="ECO:0000313" key="27">
    <source>
        <dbReference type="Proteomes" id="UP000823561"/>
    </source>
</evidence>
<evidence type="ECO:0000256" key="15">
    <source>
        <dbReference type="ARBA" id="ARBA00022859"/>
    </source>
</evidence>
<dbReference type="InterPro" id="IPR001315">
    <property type="entry name" value="CARD"/>
</dbReference>
<reference evidence="26" key="1">
    <citation type="submission" date="2020-10" db="EMBL/GenBank/DDBJ databases">
        <title>Chromosome-scale genome assembly of the Allis shad, Alosa alosa.</title>
        <authorList>
            <person name="Margot Z."/>
            <person name="Christophe K."/>
            <person name="Cabau C."/>
            <person name="Louis A."/>
            <person name="Berthelot C."/>
            <person name="Parey E."/>
            <person name="Roest Crollius H."/>
            <person name="Montfort J."/>
            <person name="Robinson-Rechavi M."/>
            <person name="Bucao C."/>
            <person name="Bouchez O."/>
            <person name="Gislard M."/>
            <person name="Lluch J."/>
            <person name="Milhes M."/>
            <person name="Lampietro C."/>
            <person name="Lopez Roques C."/>
            <person name="Donnadieu C."/>
            <person name="Braasch I."/>
            <person name="Desvignes T."/>
            <person name="Postlethwait J."/>
            <person name="Bobe J."/>
            <person name="Guiguen Y."/>
        </authorList>
    </citation>
    <scope>NUCLEOTIDE SEQUENCE</scope>
    <source>
        <strain evidence="26">M-15738</strain>
        <tissue evidence="26">Blood</tissue>
    </source>
</reference>
<keyword evidence="10" id="KW-0645">Protease</keyword>
<evidence type="ECO:0000256" key="21">
    <source>
        <dbReference type="ARBA" id="ARBA00038296"/>
    </source>
</evidence>
<evidence type="ECO:0000256" key="19">
    <source>
        <dbReference type="ARBA" id="ARBA00023233"/>
    </source>
</evidence>
<feature type="compositionally biased region" description="Basic and acidic residues" evidence="22">
    <location>
        <begin position="1"/>
        <end position="12"/>
    </location>
</feature>
<keyword evidence="13" id="KW-0067">ATP-binding</keyword>
<keyword evidence="19" id="KW-1271">Inflammasome</keyword>
<dbReference type="InterPro" id="IPR006553">
    <property type="entry name" value="Leu-rich_rpt_Cys-con_subtyp"/>
</dbReference>
<evidence type="ECO:0000256" key="20">
    <source>
        <dbReference type="ARBA" id="ARBA00023288"/>
    </source>
</evidence>
<keyword evidence="11" id="KW-0677">Repeat</keyword>
<dbReference type="Pfam" id="PF00619">
    <property type="entry name" value="CARD"/>
    <property type="match status" value="1"/>
</dbReference>
<comment type="caution">
    <text evidence="26">The sequence shown here is derived from an EMBL/GenBank/DDBJ whole genome shotgun (WGS) entry which is preliminary data.</text>
</comment>
<dbReference type="Pfam" id="PF14484">
    <property type="entry name" value="FISNA"/>
    <property type="match status" value="1"/>
</dbReference>
<dbReference type="GO" id="GO:0006508">
    <property type="term" value="P:proteolysis"/>
    <property type="evidence" value="ECO:0007669"/>
    <property type="project" value="UniProtKB-KW"/>
</dbReference>
<comment type="subcellular location">
    <subcellularLocation>
        <location evidence="2">Basolateral cell membrane</location>
    </subcellularLocation>
    <subcellularLocation>
        <location evidence="3">Cell membrane</location>
        <topology evidence="3">Lipid-anchor</topology>
    </subcellularLocation>
    <subcellularLocation>
        <location evidence="1">Inflammasome</location>
    </subcellularLocation>
</comment>
<dbReference type="Pfam" id="PF23679">
    <property type="entry name" value="UPA-FIIND"/>
    <property type="match status" value="1"/>
</dbReference>
<dbReference type="InterPro" id="IPR027417">
    <property type="entry name" value="P-loop_NTPase"/>
</dbReference>
<dbReference type="Pfam" id="PF17776">
    <property type="entry name" value="NLRC4_HD2"/>
    <property type="match status" value="1"/>
</dbReference>
<dbReference type="GO" id="GO:0061702">
    <property type="term" value="C:canonical inflammasome complex"/>
    <property type="evidence" value="ECO:0007669"/>
    <property type="project" value="UniProtKB-SubCell"/>
</dbReference>
<dbReference type="Pfam" id="PF05729">
    <property type="entry name" value="NACHT"/>
    <property type="match status" value="1"/>
</dbReference>
<keyword evidence="15" id="KW-0391">Immunity</keyword>
<keyword evidence="6" id="KW-0963">Cytoplasm</keyword>
<dbReference type="CDD" id="cd08330">
    <property type="entry name" value="CARD_ASC_NALP1"/>
    <property type="match status" value="1"/>
</dbReference>
<evidence type="ECO:0000256" key="18">
    <source>
        <dbReference type="ARBA" id="ARBA00023198"/>
    </source>
</evidence>
<evidence type="ECO:0008006" key="28">
    <source>
        <dbReference type="Google" id="ProtNLM"/>
    </source>
</evidence>
<feature type="domain" description="FIIND" evidence="25">
    <location>
        <begin position="1176"/>
        <end position="1453"/>
    </location>
</feature>
<sequence length="1579" mass="176513">MDFDPDQKEKKGGVSQRSMSPCDSYRSRWTPKNAWLRSTLKMKFQHLVEGIPHQGETKLLHETYTELYITEGGGGEVNDEHEVRHIERASQIERAQGRPIKCSDIFKPLLEGDNRSKRWTAPFRYIKDIFKSTHRQHRPIRMVLTKGVAGIGKTVSVQKFILDWAEGKTNQDVHFIFPLPFRELNLMKEKEMCLRDLVQIFFPEIQSQEIFTNSRHRIMFIFDGLDECRLPLDFHSNPTCSDVTEPASVDVLMTNLIMGNLLPCALLWITTRPAAANQIPHGYVDQVTEIRGFNNLQKEEYFSKRIRDENLANRTIAHLKSSRSLYIMCHIPIFCWISSTVVERTSVESEKVEIPRTLTQVYTHFLVIQTSIKKDKYTDRKERDDEMILKLGKLAFQQLEKGNLIFYEEDLRECGIDITEASVYSGVCTQIFKEEAGLNQVKVFSFVHLSIQEFLAALYVFLCFNNREGNMPDQQQTSQLCTLFRATTLHDLHKAAVDLALQSENGHLDLFLRFLLGLSLESNQNILRHLHLLTRSQSQSSEQTVQYIKQKIRDQNNSYRRINLFYCLNELNNHAVVEYTDRSSESLSVVMLLPGEWKIRKFEFKMSEEQLDKFDLQKYIKTPEEDLTELLSPDEVLKKLLPVVAASTSVMLMSCSLTGTICDALASAASLTSWSLKELFLSGNQLHDVGAQYLSDLIINPHCKLEKLVLERCSLTEKSCAALASAASTSSCSLKYLSLSENNISDAGVQYFSDLLNNHHCKLQKLVLFRCFLTEKSCAALASAGRSTPCSLKELNLSHNELHDAGIQHISDLLKNPYCNLENLVLGNCSLTEKSCAHLASAASSAFCSLKEVNLGSNELHDAGVQHLSDLLRNPHCKWEKLVLSGCSLTEKSCAGLASAASSVSCSLKELNLSDNDLHDAGVQHLSDLLKSPHCKLEKLILGACSLTDESCLALASAANSTSCSLKELILGKNDILDAGVQNLSDLLRNPHCKLEKLELNWCSLTEKSCATLALGASPACSSLKWLNLSDNDIHDAGVQHLSDLLRNPHCKLQKLVLCRCSLTEKSCEALASAASSTSCSLKELNLSDNKFHDAGVQHLSDLLKNPNCSLKKLLVDVRIFIKETPAPASTSCSQSSDAADLHLRDKTQQDPGVELLSVDTPKQRWSCHSCAHITDPAHWTLVTPSISMENGLCVYNINSPAGSHECSESGLRWACAGPVALQYHFSKDELFWAQLQMLGYQPAGPLMDIKLLSGELEEVHLPHSLCLGGSDPSVLGGAVRSLHSDDSDSGVSLETCELSRFHGKLLGRRFSLWQLVVNLGIPVKTHCEVLIYQSCPQPLILNAFLVPAPSTARQLVEERWKSRGALSICKPPPDDSLWVSSRFQLWTSCSSVITPSAMTLSYNTSPTFFEVCLENPPKNFNMELRPTERKQSVWTAVMWQGADYLQTRNHADLTEPSDAHKGLRTSQNVASSVYLNQVQRDMNIATNTQEAAVFVDRHRAELIARVGNVMPIADVLLSKGLVHPERYSEIRAAATSEAKMREIYECLRSAGAEGKAAFYGVLLQEEPHLLQDLRTPAL</sequence>
<dbReference type="SMART" id="SM00367">
    <property type="entry name" value="LRR_CC"/>
    <property type="match status" value="13"/>
</dbReference>
<evidence type="ECO:0000256" key="16">
    <source>
        <dbReference type="ARBA" id="ARBA00023136"/>
    </source>
</evidence>
<keyword evidence="5" id="KW-1003">Cell membrane</keyword>
<dbReference type="InterPro" id="IPR029495">
    <property type="entry name" value="NACHT-assoc"/>
</dbReference>
<dbReference type="GO" id="GO:0016323">
    <property type="term" value="C:basolateral plasma membrane"/>
    <property type="evidence" value="ECO:0007669"/>
    <property type="project" value="UniProtKB-SubCell"/>
</dbReference>
<accession>A0AAV6GA35</accession>
<evidence type="ECO:0000256" key="5">
    <source>
        <dbReference type="ARBA" id="ARBA00022475"/>
    </source>
</evidence>
<keyword evidence="14" id="KW-0832">Ubl conjugation</keyword>
<keyword evidence="12" id="KW-0547">Nucleotide-binding</keyword>
<keyword evidence="17" id="KW-0564">Palmitate</keyword>
<keyword evidence="18" id="KW-0395">Inflammatory response</keyword>
<keyword evidence="20" id="KW-0449">Lipoprotein</keyword>
<evidence type="ECO:0000256" key="6">
    <source>
        <dbReference type="ARBA" id="ARBA00022490"/>
    </source>
</evidence>
<keyword evidence="9" id="KW-0433">Leucine-rich repeat</keyword>
<evidence type="ECO:0000256" key="14">
    <source>
        <dbReference type="ARBA" id="ARBA00022843"/>
    </source>
</evidence>
<dbReference type="Gene3D" id="3.80.10.10">
    <property type="entry name" value="Ribonuclease Inhibitor"/>
    <property type="match status" value="4"/>
</dbReference>
<evidence type="ECO:0000256" key="2">
    <source>
        <dbReference type="ARBA" id="ARBA00004187"/>
    </source>
</evidence>
<dbReference type="InterPro" id="IPR011029">
    <property type="entry name" value="DEATH-like_dom_sf"/>
</dbReference>
<dbReference type="GO" id="GO:0042981">
    <property type="term" value="P:regulation of apoptotic process"/>
    <property type="evidence" value="ECO:0007669"/>
    <property type="project" value="InterPro"/>
</dbReference>
<evidence type="ECO:0000256" key="22">
    <source>
        <dbReference type="SAM" id="MobiDB-lite"/>
    </source>
</evidence>
<evidence type="ECO:0000313" key="26">
    <source>
        <dbReference type="EMBL" id="KAG5269576.1"/>
    </source>
</evidence>
<keyword evidence="7" id="KW-0399">Innate immunity</keyword>
<dbReference type="GO" id="GO:0006954">
    <property type="term" value="P:inflammatory response"/>
    <property type="evidence" value="ECO:0007669"/>
    <property type="project" value="UniProtKB-KW"/>
</dbReference>
<evidence type="ECO:0000256" key="17">
    <source>
        <dbReference type="ARBA" id="ARBA00023139"/>
    </source>
</evidence>
<gene>
    <name evidence="26" type="ORF">AALO_G00203590</name>
</gene>
<keyword evidence="8" id="KW-1210">Necrosis</keyword>
<protein>
    <recommendedName>
        <fullName evidence="28">NACHT, LRR and PYD domains-containing protein 12-like</fullName>
    </recommendedName>
</protein>
<dbReference type="GO" id="GO:0008233">
    <property type="term" value="F:peptidase activity"/>
    <property type="evidence" value="ECO:0007669"/>
    <property type="project" value="UniProtKB-KW"/>
</dbReference>
<dbReference type="SMART" id="SM00368">
    <property type="entry name" value="LRR_RI"/>
    <property type="match status" value="15"/>
</dbReference>
<dbReference type="Pfam" id="PF17779">
    <property type="entry name" value="WHD_NOD2"/>
    <property type="match status" value="1"/>
</dbReference>
<keyword evidence="16" id="KW-0472">Membrane</keyword>
<dbReference type="Proteomes" id="UP000823561">
    <property type="component" value="Chromosome 15"/>
</dbReference>
<dbReference type="GO" id="GO:0012501">
    <property type="term" value="P:programmed cell death"/>
    <property type="evidence" value="ECO:0007669"/>
    <property type="project" value="UniProtKB-KW"/>
</dbReference>
<evidence type="ECO:0000259" key="24">
    <source>
        <dbReference type="PROSITE" id="PS50837"/>
    </source>
</evidence>
<dbReference type="InterPro" id="IPR041267">
    <property type="entry name" value="NLRP_HD2"/>
</dbReference>
<dbReference type="InterPro" id="IPR025307">
    <property type="entry name" value="FIIND_dom"/>
</dbReference>
<evidence type="ECO:0000256" key="9">
    <source>
        <dbReference type="ARBA" id="ARBA00022614"/>
    </source>
</evidence>
<dbReference type="InterPro" id="IPR032675">
    <property type="entry name" value="LRR_dom_sf"/>
</dbReference>
<feature type="domain" description="NACHT" evidence="24">
    <location>
        <begin position="141"/>
        <end position="275"/>
    </location>
</feature>
<dbReference type="PROSITE" id="PS50209">
    <property type="entry name" value="CARD"/>
    <property type="match status" value="1"/>
</dbReference>
<dbReference type="PROSITE" id="PS51450">
    <property type="entry name" value="LRR"/>
    <property type="match status" value="2"/>
</dbReference>
<dbReference type="InterPro" id="IPR007111">
    <property type="entry name" value="NACHT_NTPase"/>
</dbReference>
<keyword evidence="27" id="KW-1185">Reference proteome</keyword>
<evidence type="ECO:0000256" key="12">
    <source>
        <dbReference type="ARBA" id="ARBA00022741"/>
    </source>
</evidence>
<keyword evidence="10" id="KW-0378">Hydrolase</keyword>
<dbReference type="PROSITE" id="PS51830">
    <property type="entry name" value="FIIND"/>
    <property type="match status" value="1"/>
</dbReference>
<feature type="domain" description="CARD" evidence="23">
    <location>
        <begin position="1488"/>
        <end position="1578"/>
    </location>
</feature>
<evidence type="ECO:0000256" key="11">
    <source>
        <dbReference type="ARBA" id="ARBA00022737"/>
    </source>
</evidence>
<dbReference type="InterPro" id="IPR041075">
    <property type="entry name" value="NOD1/2_WH"/>
</dbReference>
<evidence type="ECO:0000259" key="23">
    <source>
        <dbReference type="PROSITE" id="PS50209"/>
    </source>
</evidence>
<evidence type="ECO:0000256" key="7">
    <source>
        <dbReference type="ARBA" id="ARBA00022588"/>
    </source>
</evidence>
<evidence type="ECO:0000256" key="1">
    <source>
        <dbReference type="ARBA" id="ARBA00004110"/>
    </source>
</evidence>
<evidence type="ECO:0000256" key="3">
    <source>
        <dbReference type="ARBA" id="ARBA00004193"/>
    </source>
</evidence>
<evidence type="ECO:0000256" key="4">
    <source>
        <dbReference type="ARBA" id="ARBA00008665"/>
    </source>
</evidence>
<evidence type="ECO:0000256" key="10">
    <source>
        <dbReference type="ARBA" id="ARBA00022670"/>
    </source>
</evidence>
<dbReference type="InterPro" id="IPR033516">
    <property type="entry name" value="CARD8/ASC/NALP1_CARD"/>
</dbReference>
<dbReference type="Pfam" id="PF13516">
    <property type="entry name" value="LRR_6"/>
    <property type="match status" value="8"/>
</dbReference>
<organism evidence="26 27">
    <name type="scientific">Alosa alosa</name>
    <name type="common">allis shad</name>
    <dbReference type="NCBI Taxonomy" id="278164"/>
    <lineage>
        <taxon>Eukaryota</taxon>
        <taxon>Metazoa</taxon>
        <taxon>Chordata</taxon>
        <taxon>Craniata</taxon>
        <taxon>Vertebrata</taxon>
        <taxon>Euteleostomi</taxon>
        <taxon>Actinopterygii</taxon>
        <taxon>Neopterygii</taxon>
        <taxon>Teleostei</taxon>
        <taxon>Clupei</taxon>
        <taxon>Clupeiformes</taxon>
        <taxon>Clupeoidei</taxon>
        <taxon>Clupeidae</taxon>
        <taxon>Alosa</taxon>
    </lineage>
</organism>
<dbReference type="PROSITE" id="PS50837">
    <property type="entry name" value="NACHT"/>
    <property type="match status" value="1"/>
</dbReference>
<dbReference type="GO" id="GO:0005524">
    <property type="term" value="F:ATP binding"/>
    <property type="evidence" value="ECO:0007669"/>
    <property type="project" value="UniProtKB-KW"/>
</dbReference>
<dbReference type="InterPro" id="IPR001611">
    <property type="entry name" value="Leu-rich_rpt"/>
</dbReference>
<dbReference type="Gene3D" id="3.40.50.300">
    <property type="entry name" value="P-loop containing nucleotide triphosphate hydrolases"/>
    <property type="match status" value="1"/>
</dbReference>
<dbReference type="EMBL" id="JADWDJ010000015">
    <property type="protein sequence ID" value="KAG5269576.1"/>
    <property type="molecule type" value="Genomic_DNA"/>
</dbReference>
<dbReference type="Gene3D" id="1.10.533.10">
    <property type="entry name" value="Death Domain, Fas"/>
    <property type="match status" value="1"/>
</dbReference>
<evidence type="ECO:0000256" key="8">
    <source>
        <dbReference type="ARBA" id="ARBA00022590"/>
    </source>
</evidence>
<dbReference type="FunFam" id="3.40.50.300:FF:000210">
    <property type="entry name" value="Si:dkey-16p6.1"/>
    <property type="match status" value="1"/>
</dbReference>
<evidence type="ECO:0000256" key="13">
    <source>
        <dbReference type="ARBA" id="ARBA00022840"/>
    </source>
</evidence>
<evidence type="ECO:0000259" key="25">
    <source>
        <dbReference type="PROSITE" id="PS51830"/>
    </source>
</evidence>
<dbReference type="InterPro" id="IPR051261">
    <property type="entry name" value="NLR"/>
</dbReference>
<dbReference type="SMART" id="SM01288">
    <property type="entry name" value="FISNA"/>
    <property type="match status" value="1"/>
</dbReference>
<dbReference type="PANTHER" id="PTHR24106">
    <property type="entry name" value="NACHT, LRR AND CARD DOMAINS-CONTAINING"/>
    <property type="match status" value="1"/>
</dbReference>
<dbReference type="GO" id="GO:0045087">
    <property type="term" value="P:innate immune response"/>
    <property type="evidence" value="ECO:0007669"/>
    <property type="project" value="UniProtKB-KW"/>
</dbReference>
<proteinExistence type="inferred from homology"/>
<dbReference type="Pfam" id="PF13553">
    <property type="entry name" value="FIIND"/>
    <property type="match status" value="1"/>
</dbReference>
<feature type="region of interest" description="Disordered" evidence="22">
    <location>
        <begin position="1"/>
        <end position="25"/>
    </location>
</feature>
<comment type="similarity">
    <text evidence="4">Belongs to the NLRP family.</text>
</comment>
<dbReference type="SUPFAM" id="SSF47986">
    <property type="entry name" value="DEATH domain"/>
    <property type="match status" value="1"/>
</dbReference>